<evidence type="ECO:0000313" key="1">
    <source>
        <dbReference type="EMBL" id="KAH3829616.1"/>
    </source>
</evidence>
<sequence>MSPPGPVPKTSTTKWKLVARLHCKHSLEMESTFGVEGQDGTLLRKIADGALTLPVLEPNFEGLCKQFGSR</sequence>
<dbReference type="Proteomes" id="UP000828390">
    <property type="component" value="Unassembled WGS sequence"/>
</dbReference>
<name>A0A9D4H9W4_DREPO</name>
<proteinExistence type="predicted"/>
<reference evidence="1" key="1">
    <citation type="journal article" date="2019" name="bioRxiv">
        <title>The Genome of the Zebra Mussel, Dreissena polymorpha: A Resource for Invasive Species Research.</title>
        <authorList>
            <person name="McCartney M.A."/>
            <person name="Auch B."/>
            <person name="Kono T."/>
            <person name="Mallez S."/>
            <person name="Zhang Y."/>
            <person name="Obille A."/>
            <person name="Becker A."/>
            <person name="Abrahante J.E."/>
            <person name="Garbe J."/>
            <person name="Badalamenti J.P."/>
            <person name="Herman A."/>
            <person name="Mangelson H."/>
            <person name="Liachko I."/>
            <person name="Sullivan S."/>
            <person name="Sone E.D."/>
            <person name="Koren S."/>
            <person name="Silverstein K.A.T."/>
            <person name="Beckman K.B."/>
            <person name="Gohl D.M."/>
        </authorList>
    </citation>
    <scope>NUCLEOTIDE SEQUENCE</scope>
    <source>
        <strain evidence="1">Duluth1</strain>
        <tissue evidence="1">Whole animal</tissue>
    </source>
</reference>
<protein>
    <submittedName>
        <fullName evidence="1">Uncharacterized protein</fullName>
    </submittedName>
</protein>
<evidence type="ECO:0000313" key="2">
    <source>
        <dbReference type="Proteomes" id="UP000828390"/>
    </source>
</evidence>
<comment type="caution">
    <text evidence="1">The sequence shown here is derived from an EMBL/GenBank/DDBJ whole genome shotgun (WGS) entry which is preliminary data.</text>
</comment>
<reference evidence="1" key="2">
    <citation type="submission" date="2020-11" db="EMBL/GenBank/DDBJ databases">
        <authorList>
            <person name="McCartney M.A."/>
            <person name="Auch B."/>
            <person name="Kono T."/>
            <person name="Mallez S."/>
            <person name="Becker A."/>
            <person name="Gohl D.M."/>
            <person name="Silverstein K.A.T."/>
            <person name="Koren S."/>
            <person name="Bechman K.B."/>
            <person name="Herman A."/>
            <person name="Abrahante J.E."/>
            <person name="Garbe J."/>
        </authorList>
    </citation>
    <scope>NUCLEOTIDE SEQUENCE</scope>
    <source>
        <strain evidence="1">Duluth1</strain>
        <tissue evidence="1">Whole animal</tissue>
    </source>
</reference>
<accession>A0A9D4H9W4</accession>
<organism evidence="1 2">
    <name type="scientific">Dreissena polymorpha</name>
    <name type="common">Zebra mussel</name>
    <name type="synonym">Mytilus polymorpha</name>
    <dbReference type="NCBI Taxonomy" id="45954"/>
    <lineage>
        <taxon>Eukaryota</taxon>
        <taxon>Metazoa</taxon>
        <taxon>Spiralia</taxon>
        <taxon>Lophotrochozoa</taxon>
        <taxon>Mollusca</taxon>
        <taxon>Bivalvia</taxon>
        <taxon>Autobranchia</taxon>
        <taxon>Heteroconchia</taxon>
        <taxon>Euheterodonta</taxon>
        <taxon>Imparidentia</taxon>
        <taxon>Neoheterodontei</taxon>
        <taxon>Myida</taxon>
        <taxon>Dreissenoidea</taxon>
        <taxon>Dreissenidae</taxon>
        <taxon>Dreissena</taxon>
    </lineage>
</organism>
<dbReference type="AlphaFoldDB" id="A0A9D4H9W4"/>
<dbReference type="EMBL" id="JAIWYP010000004">
    <property type="protein sequence ID" value="KAH3829616.1"/>
    <property type="molecule type" value="Genomic_DNA"/>
</dbReference>
<gene>
    <name evidence="1" type="ORF">DPMN_102843</name>
</gene>
<keyword evidence="2" id="KW-1185">Reference proteome</keyword>